<keyword evidence="1" id="KW-1133">Transmembrane helix</keyword>
<evidence type="ECO:0000313" key="2">
    <source>
        <dbReference type="EMBL" id="TWU13074.1"/>
    </source>
</evidence>
<feature type="transmembrane region" description="Helical" evidence="1">
    <location>
        <begin position="7"/>
        <end position="25"/>
    </location>
</feature>
<keyword evidence="1" id="KW-0812">Transmembrane</keyword>
<accession>A0A5C6BQZ3</accession>
<dbReference type="Proteomes" id="UP000320735">
    <property type="component" value="Unassembled WGS sequence"/>
</dbReference>
<comment type="caution">
    <text evidence="2">The sequence shown here is derived from an EMBL/GenBank/DDBJ whole genome shotgun (WGS) entry which is preliminary data.</text>
</comment>
<dbReference type="AlphaFoldDB" id="A0A5C6BQZ3"/>
<feature type="transmembrane region" description="Helical" evidence="1">
    <location>
        <begin position="136"/>
        <end position="166"/>
    </location>
</feature>
<dbReference type="EMBL" id="SJPP01000001">
    <property type="protein sequence ID" value="TWU13074.1"/>
    <property type="molecule type" value="Genomic_DNA"/>
</dbReference>
<name>A0A5C6BQZ3_9PLAN</name>
<keyword evidence="3" id="KW-1185">Reference proteome</keyword>
<reference evidence="2 3" key="1">
    <citation type="submission" date="2019-02" db="EMBL/GenBank/DDBJ databases">
        <title>Deep-cultivation of Planctomycetes and their phenomic and genomic characterization uncovers novel biology.</title>
        <authorList>
            <person name="Wiegand S."/>
            <person name="Jogler M."/>
            <person name="Boedeker C."/>
            <person name="Pinto D."/>
            <person name="Vollmers J."/>
            <person name="Rivas-Marin E."/>
            <person name="Kohn T."/>
            <person name="Peeters S.H."/>
            <person name="Heuer A."/>
            <person name="Rast P."/>
            <person name="Oberbeckmann S."/>
            <person name="Bunk B."/>
            <person name="Jeske O."/>
            <person name="Meyerdierks A."/>
            <person name="Storesund J.E."/>
            <person name="Kallscheuer N."/>
            <person name="Luecker S."/>
            <person name="Lage O.M."/>
            <person name="Pohl T."/>
            <person name="Merkel B.J."/>
            <person name="Hornburger P."/>
            <person name="Mueller R.-W."/>
            <person name="Bruemmer F."/>
            <person name="Labrenz M."/>
            <person name="Spormann A.M."/>
            <person name="Op Den Camp H."/>
            <person name="Overmann J."/>
            <person name="Amann R."/>
            <person name="Jetten M.S.M."/>
            <person name="Mascher T."/>
            <person name="Medema M.H."/>
            <person name="Devos D.P."/>
            <person name="Kaster A.-K."/>
            <person name="Ovreas L."/>
            <person name="Rohde M."/>
            <person name="Galperin M.Y."/>
            <person name="Jogler C."/>
        </authorList>
    </citation>
    <scope>NUCLEOTIDE SEQUENCE [LARGE SCALE GENOMIC DNA]</scope>
    <source>
        <strain evidence="2 3">CA54</strain>
    </source>
</reference>
<sequence length="174" mass="18793">MQTLDIIMMVVLFVVSLGCCSFNAFRNAAVLYIKVVAVCNQWTSFLRLSLLTAEPTPATASRILLTSLVPTIPLVLVIQQLRGVPLLRPFEFDAAFLEFAAIAMMVEFISLAIVTHNQLPAKPGRAALISLVFTPLGTVLSCITLIVSILMAMFLGIVVGAIVAIYQGRDLSVP</sequence>
<evidence type="ECO:0000313" key="3">
    <source>
        <dbReference type="Proteomes" id="UP000320735"/>
    </source>
</evidence>
<dbReference type="RefSeq" id="WP_146370459.1">
    <property type="nucleotide sequence ID" value="NZ_SJPP01000001.1"/>
</dbReference>
<evidence type="ECO:0000256" key="1">
    <source>
        <dbReference type="SAM" id="Phobius"/>
    </source>
</evidence>
<organism evidence="2 3">
    <name type="scientific">Symmachiella macrocystis</name>
    <dbReference type="NCBI Taxonomy" id="2527985"/>
    <lineage>
        <taxon>Bacteria</taxon>
        <taxon>Pseudomonadati</taxon>
        <taxon>Planctomycetota</taxon>
        <taxon>Planctomycetia</taxon>
        <taxon>Planctomycetales</taxon>
        <taxon>Planctomycetaceae</taxon>
        <taxon>Symmachiella</taxon>
    </lineage>
</organism>
<keyword evidence="1" id="KW-0472">Membrane</keyword>
<protein>
    <submittedName>
        <fullName evidence="2">Uncharacterized protein</fullName>
    </submittedName>
</protein>
<gene>
    <name evidence="2" type="ORF">CA54_19000</name>
</gene>
<feature type="transmembrane region" description="Helical" evidence="1">
    <location>
        <begin position="94"/>
        <end position="115"/>
    </location>
</feature>
<proteinExistence type="predicted"/>